<dbReference type="Gene3D" id="3.90.1640.30">
    <property type="match status" value="1"/>
</dbReference>
<keyword evidence="3" id="KW-0540">Nuclease</keyword>
<dbReference type="GO" id="GO:0003676">
    <property type="term" value="F:nucleic acid binding"/>
    <property type="evidence" value="ECO:0007669"/>
    <property type="project" value="InterPro"/>
</dbReference>
<keyword evidence="10" id="KW-1185">Reference proteome</keyword>
<dbReference type="AlphaFoldDB" id="A0A1H3JKM3"/>
<keyword evidence="5 9" id="KW-0269">Exonuclease</keyword>
<dbReference type="NCBIfam" id="TIGR00644">
    <property type="entry name" value="recJ"/>
    <property type="match status" value="1"/>
</dbReference>
<dbReference type="InterPro" id="IPR003156">
    <property type="entry name" value="DHHA1_dom"/>
</dbReference>
<dbReference type="PANTHER" id="PTHR30255">
    <property type="entry name" value="SINGLE-STRANDED-DNA-SPECIFIC EXONUCLEASE RECJ"/>
    <property type="match status" value="1"/>
</dbReference>
<dbReference type="Pfam" id="PF17768">
    <property type="entry name" value="RecJ_OB"/>
    <property type="match status" value="1"/>
</dbReference>
<evidence type="ECO:0000259" key="6">
    <source>
        <dbReference type="Pfam" id="PF01368"/>
    </source>
</evidence>
<dbReference type="GO" id="GO:0006310">
    <property type="term" value="P:DNA recombination"/>
    <property type="evidence" value="ECO:0007669"/>
    <property type="project" value="InterPro"/>
</dbReference>
<dbReference type="GO" id="GO:0006281">
    <property type="term" value="P:DNA repair"/>
    <property type="evidence" value="ECO:0007669"/>
    <property type="project" value="InterPro"/>
</dbReference>
<evidence type="ECO:0000256" key="1">
    <source>
        <dbReference type="ARBA" id="ARBA00005915"/>
    </source>
</evidence>
<dbReference type="InterPro" id="IPR041122">
    <property type="entry name" value="RecJ_OB"/>
</dbReference>
<comment type="similarity">
    <text evidence="1">Belongs to the RecJ family.</text>
</comment>
<dbReference type="STRING" id="159292.SAMN05192546_10216"/>
<dbReference type="InterPro" id="IPR051673">
    <property type="entry name" value="SSDNA_exonuclease_RecJ"/>
</dbReference>
<dbReference type="SUPFAM" id="SSF64182">
    <property type="entry name" value="DHH phosphoesterases"/>
    <property type="match status" value="1"/>
</dbReference>
<dbReference type="InterPro" id="IPR038763">
    <property type="entry name" value="DHH_sf"/>
</dbReference>
<evidence type="ECO:0000313" key="10">
    <source>
        <dbReference type="Proteomes" id="UP000199230"/>
    </source>
</evidence>
<feature type="domain" description="RecJ OB" evidence="8">
    <location>
        <begin position="458"/>
        <end position="571"/>
    </location>
</feature>
<dbReference type="PANTHER" id="PTHR30255:SF2">
    <property type="entry name" value="SINGLE-STRANDED-DNA-SPECIFIC EXONUCLEASE RECJ"/>
    <property type="match status" value="1"/>
</dbReference>
<feature type="domain" description="DHHA1" evidence="7">
    <location>
        <begin position="349"/>
        <end position="441"/>
    </location>
</feature>
<feature type="domain" description="DDH" evidence="6">
    <location>
        <begin position="76"/>
        <end position="226"/>
    </location>
</feature>
<protein>
    <recommendedName>
        <fullName evidence="2">Single-stranded-DNA-specific exonuclease RecJ</fullName>
    </recommendedName>
</protein>
<evidence type="ECO:0000259" key="8">
    <source>
        <dbReference type="Pfam" id="PF17768"/>
    </source>
</evidence>
<sequence length="578" mass="65993">MNFNEKKWNYLQNESPLPGAYNPYIEKILMLKGIKDIEEMDEFLSEKPIRTYDPGKLYNMDKVVDRIKMALDRQEKIVFYGDYDVDGITSVALLIDFFYPLSKKIDYYIPMRRGEGYGLNKEAIDELKKEYQADLMITVDCGISAVEEIQYAKNQGIDVIVTDHHSPGKEMPDCLIINPKNQDCQYPYKNLCGCAVAFKVAQALQVSLNLPKTHLNKLLDLVALATICDVVPLENENRTLVKYGLRLINRKKRTGIRVLLEQIGMSHKEITAGHVGFMIGPHFNASGRMDDAALGVRLLMTQSDSVARKIATDLIKLNKERRHTQDVGLEICKNLVDKHFLQDLFLTVEAPDLHEGVIGIIAGRLRDLYYRPILVLTPSEEDPDIYTGSGRSVEGFHLFNALSELDHLMIKFGGHANACGLKIKRENIDVLRNKLNQCIEKELKKNPDLLKKKINIYAEMTPEHVDEELIDQLKRLEPYGMGNEKPMFMMKDLSLCKDSPVQSLGKENQHVKINQFYQGENLISGNIEIIGFGYTEDAGKIFKESTFFDLVFFPQMNEWKGKKTKQLLIGDMRASDKR</sequence>
<dbReference type="RefSeq" id="WP_093310621.1">
    <property type="nucleotide sequence ID" value="NZ_FNPV01000002.1"/>
</dbReference>
<dbReference type="Gene3D" id="3.10.310.30">
    <property type="match status" value="1"/>
</dbReference>
<reference evidence="9 10" key="1">
    <citation type="submission" date="2016-10" db="EMBL/GenBank/DDBJ databases">
        <authorList>
            <person name="de Groot N.N."/>
        </authorList>
    </citation>
    <scope>NUCLEOTIDE SEQUENCE [LARGE SCALE GENOMIC DNA]</scope>
    <source>
        <strain evidence="9 10">APO</strain>
    </source>
</reference>
<proteinExistence type="inferred from homology"/>
<evidence type="ECO:0000256" key="2">
    <source>
        <dbReference type="ARBA" id="ARBA00019841"/>
    </source>
</evidence>
<evidence type="ECO:0000256" key="4">
    <source>
        <dbReference type="ARBA" id="ARBA00022801"/>
    </source>
</evidence>
<keyword evidence="4" id="KW-0378">Hydrolase</keyword>
<name>A0A1H3JKM3_9FIRM</name>
<dbReference type="GO" id="GO:0008409">
    <property type="term" value="F:5'-3' exonuclease activity"/>
    <property type="evidence" value="ECO:0007669"/>
    <property type="project" value="InterPro"/>
</dbReference>
<dbReference type="Pfam" id="PF02272">
    <property type="entry name" value="DHHA1"/>
    <property type="match status" value="1"/>
</dbReference>
<dbReference type="InterPro" id="IPR001667">
    <property type="entry name" value="DDH_dom"/>
</dbReference>
<evidence type="ECO:0000256" key="5">
    <source>
        <dbReference type="ARBA" id="ARBA00022839"/>
    </source>
</evidence>
<dbReference type="Pfam" id="PF01368">
    <property type="entry name" value="DHH"/>
    <property type="match status" value="1"/>
</dbReference>
<accession>A0A1H3JKM3</accession>
<organism evidence="9 10">
    <name type="scientific">Tindallia californiensis</name>
    <dbReference type="NCBI Taxonomy" id="159292"/>
    <lineage>
        <taxon>Bacteria</taxon>
        <taxon>Bacillati</taxon>
        <taxon>Bacillota</taxon>
        <taxon>Clostridia</taxon>
        <taxon>Peptostreptococcales</taxon>
        <taxon>Tindalliaceae</taxon>
        <taxon>Tindallia</taxon>
    </lineage>
</organism>
<dbReference type="InterPro" id="IPR004610">
    <property type="entry name" value="RecJ"/>
</dbReference>
<gene>
    <name evidence="9" type="ORF">SAMN05192546_10216</name>
</gene>
<evidence type="ECO:0000313" key="9">
    <source>
        <dbReference type="EMBL" id="SDY40447.1"/>
    </source>
</evidence>
<evidence type="ECO:0000259" key="7">
    <source>
        <dbReference type="Pfam" id="PF02272"/>
    </source>
</evidence>
<evidence type="ECO:0000256" key="3">
    <source>
        <dbReference type="ARBA" id="ARBA00022722"/>
    </source>
</evidence>
<dbReference type="OrthoDB" id="9809852at2"/>
<dbReference type="Proteomes" id="UP000199230">
    <property type="component" value="Unassembled WGS sequence"/>
</dbReference>
<dbReference type="EMBL" id="FNPV01000002">
    <property type="protein sequence ID" value="SDY40447.1"/>
    <property type="molecule type" value="Genomic_DNA"/>
</dbReference>